<proteinExistence type="predicted"/>
<organism evidence="1 2">
    <name type="scientific">Nephila pilipes</name>
    <name type="common">Giant wood spider</name>
    <name type="synonym">Nephila maculata</name>
    <dbReference type="NCBI Taxonomy" id="299642"/>
    <lineage>
        <taxon>Eukaryota</taxon>
        <taxon>Metazoa</taxon>
        <taxon>Ecdysozoa</taxon>
        <taxon>Arthropoda</taxon>
        <taxon>Chelicerata</taxon>
        <taxon>Arachnida</taxon>
        <taxon>Araneae</taxon>
        <taxon>Araneomorphae</taxon>
        <taxon>Entelegynae</taxon>
        <taxon>Araneoidea</taxon>
        <taxon>Nephilidae</taxon>
        <taxon>Nephila</taxon>
    </lineage>
</organism>
<dbReference type="Proteomes" id="UP000887013">
    <property type="component" value="Unassembled WGS sequence"/>
</dbReference>
<dbReference type="AlphaFoldDB" id="A0A8X6NQR2"/>
<evidence type="ECO:0000313" key="1">
    <source>
        <dbReference type="EMBL" id="GFT26867.1"/>
    </source>
</evidence>
<evidence type="ECO:0000313" key="2">
    <source>
        <dbReference type="Proteomes" id="UP000887013"/>
    </source>
</evidence>
<comment type="caution">
    <text evidence="1">The sequence shown here is derived from an EMBL/GenBank/DDBJ whole genome shotgun (WGS) entry which is preliminary data.</text>
</comment>
<reference evidence="1" key="1">
    <citation type="submission" date="2020-08" db="EMBL/GenBank/DDBJ databases">
        <title>Multicomponent nature underlies the extraordinary mechanical properties of spider dragline silk.</title>
        <authorList>
            <person name="Kono N."/>
            <person name="Nakamura H."/>
            <person name="Mori M."/>
            <person name="Yoshida Y."/>
            <person name="Ohtoshi R."/>
            <person name="Malay A.D."/>
            <person name="Moran D.A.P."/>
            <person name="Tomita M."/>
            <person name="Numata K."/>
            <person name="Arakawa K."/>
        </authorList>
    </citation>
    <scope>NUCLEOTIDE SEQUENCE</scope>
</reference>
<keyword evidence="2" id="KW-1185">Reference proteome</keyword>
<sequence length="87" mass="10089">MSLCFIRAPAVTRTASYSEYVHREGRGTRDPEASIKKYTQVLINGIWKRGENGGRERDGRRTERAEQRPLKYQYLCASRVGGRRNQE</sequence>
<accession>A0A8X6NQR2</accession>
<dbReference type="EMBL" id="BMAW01060595">
    <property type="protein sequence ID" value="GFT26867.1"/>
    <property type="molecule type" value="Genomic_DNA"/>
</dbReference>
<name>A0A8X6NQR2_NEPPI</name>
<protein>
    <submittedName>
        <fullName evidence="1">Uncharacterized protein</fullName>
    </submittedName>
</protein>
<gene>
    <name evidence="1" type="ORF">NPIL_590361</name>
</gene>